<dbReference type="AlphaFoldDB" id="A0A1X7TDP3"/>
<sequence length="131" mass="15517">MKDGTIQVLEVTDDPHRHHPFRHYNRISAEIEMKIKGIEGAVCLSYVKNRHTNKEIFTIKIYHTDDDDDGYYVRLDIKNQKGRDTADEYVSKQILKQLHEALGIPECQKREMIYLLFYPYMSNEHMTILTT</sequence>
<name>A0A1X7TDP3_AMPQE</name>
<organism evidence="1">
    <name type="scientific">Amphimedon queenslandica</name>
    <name type="common">Sponge</name>
    <dbReference type="NCBI Taxonomy" id="400682"/>
    <lineage>
        <taxon>Eukaryota</taxon>
        <taxon>Metazoa</taxon>
        <taxon>Porifera</taxon>
        <taxon>Demospongiae</taxon>
        <taxon>Heteroscleromorpha</taxon>
        <taxon>Haplosclerida</taxon>
        <taxon>Niphatidae</taxon>
        <taxon>Amphimedon</taxon>
    </lineage>
</organism>
<reference evidence="1" key="1">
    <citation type="submission" date="2017-05" db="UniProtKB">
        <authorList>
            <consortium name="EnsemblMetazoa"/>
        </authorList>
    </citation>
    <scope>IDENTIFICATION</scope>
</reference>
<dbReference type="InParanoid" id="A0A1X7TDP3"/>
<accession>A0A1X7TDP3</accession>
<evidence type="ECO:0000313" key="1">
    <source>
        <dbReference type="EnsemblMetazoa" id="Aqu2.1.12474_001"/>
    </source>
</evidence>
<dbReference type="EnsemblMetazoa" id="Aqu2.1.12474_001">
    <property type="protein sequence ID" value="Aqu2.1.12474_001"/>
    <property type="gene ID" value="Aqu2.1.12474"/>
</dbReference>
<proteinExistence type="predicted"/>
<protein>
    <submittedName>
        <fullName evidence="1">Uncharacterized protein</fullName>
    </submittedName>
</protein>